<dbReference type="InterPro" id="IPR027463">
    <property type="entry name" value="AcrB_DN_DC_subdom"/>
</dbReference>
<feature type="transmembrane region" description="Helical" evidence="1">
    <location>
        <begin position="521"/>
        <end position="541"/>
    </location>
</feature>
<dbReference type="PRINTS" id="PR00702">
    <property type="entry name" value="ACRIFLAVINRP"/>
</dbReference>
<keyword evidence="3" id="KW-1185">Reference proteome</keyword>
<dbReference type="InterPro" id="IPR001036">
    <property type="entry name" value="Acrflvin-R"/>
</dbReference>
<dbReference type="Gene3D" id="3.30.70.1320">
    <property type="entry name" value="Multidrug efflux transporter AcrB pore domain like"/>
    <property type="match status" value="1"/>
</dbReference>
<feature type="transmembrane region" description="Helical" evidence="1">
    <location>
        <begin position="995"/>
        <end position="1021"/>
    </location>
</feature>
<dbReference type="Gene3D" id="3.30.70.1440">
    <property type="entry name" value="Multidrug efflux transporter AcrB pore domain"/>
    <property type="match status" value="1"/>
</dbReference>
<dbReference type="SUPFAM" id="SSF82693">
    <property type="entry name" value="Multidrug efflux transporter AcrB pore domain, PN1, PN2, PC1 and PC2 subdomains"/>
    <property type="match status" value="2"/>
</dbReference>
<evidence type="ECO:0000313" key="2">
    <source>
        <dbReference type="EMBL" id="QPG59336.1"/>
    </source>
</evidence>
<dbReference type="PANTHER" id="PTHR32063:SF33">
    <property type="entry name" value="RND SUPERFAMILY EFFLUX PUMP PERMEASE COMPONENT"/>
    <property type="match status" value="1"/>
</dbReference>
<evidence type="ECO:0000256" key="1">
    <source>
        <dbReference type="SAM" id="Phobius"/>
    </source>
</evidence>
<name>A0ABX6VBQ7_9GAMM</name>
<feature type="transmembrane region" description="Helical" evidence="1">
    <location>
        <begin position="12"/>
        <end position="30"/>
    </location>
</feature>
<dbReference type="PANTHER" id="PTHR32063">
    <property type="match status" value="1"/>
</dbReference>
<feature type="transmembrane region" description="Helical" evidence="1">
    <location>
        <begin position="963"/>
        <end position="983"/>
    </location>
</feature>
<dbReference type="SUPFAM" id="SSF82866">
    <property type="entry name" value="Multidrug efflux transporter AcrB transmembrane domain"/>
    <property type="match status" value="2"/>
</dbReference>
<organism evidence="2 3">
    <name type="scientific">Shewanella eurypsychrophilus</name>
    <dbReference type="NCBI Taxonomy" id="2593656"/>
    <lineage>
        <taxon>Bacteria</taxon>
        <taxon>Pseudomonadati</taxon>
        <taxon>Pseudomonadota</taxon>
        <taxon>Gammaproteobacteria</taxon>
        <taxon>Alteromonadales</taxon>
        <taxon>Shewanellaceae</taxon>
        <taxon>Shewanella</taxon>
    </lineage>
</organism>
<dbReference type="Gene3D" id="3.30.70.1430">
    <property type="entry name" value="Multidrug efflux transporter AcrB pore domain"/>
    <property type="match status" value="2"/>
</dbReference>
<dbReference type="EMBL" id="CP045503">
    <property type="protein sequence ID" value="QPG59336.1"/>
    <property type="molecule type" value="Genomic_DNA"/>
</dbReference>
<feature type="transmembrane region" description="Helical" evidence="1">
    <location>
        <begin position="424"/>
        <end position="445"/>
    </location>
</feature>
<dbReference type="RefSeq" id="WP_142871574.1">
    <property type="nucleotide sequence ID" value="NZ_CP045503.2"/>
</dbReference>
<feature type="transmembrane region" description="Helical" evidence="1">
    <location>
        <begin position="924"/>
        <end position="943"/>
    </location>
</feature>
<accession>A0ABX6VBQ7</accession>
<feature type="transmembrane region" description="Helical" evidence="1">
    <location>
        <begin position="891"/>
        <end position="912"/>
    </location>
</feature>
<feature type="transmembrane region" description="Helical" evidence="1">
    <location>
        <begin position="327"/>
        <end position="347"/>
    </location>
</feature>
<reference evidence="2" key="1">
    <citation type="submission" date="2021-07" db="EMBL/GenBank/DDBJ databases">
        <title>Shewanella sp. YLB-07 whole genome sequence.</title>
        <authorList>
            <person name="Yu L."/>
        </authorList>
    </citation>
    <scope>NUCLEOTIDE SEQUENCE</scope>
    <source>
        <strain evidence="2">YLB-08</strain>
    </source>
</reference>
<dbReference type="Gene3D" id="1.20.1640.10">
    <property type="entry name" value="Multidrug efflux transporter AcrB transmembrane domain"/>
    <property type="match status" value="2"/>
</dbReference>
<dbReference type="Proteomes" id="UP000316416">
    <property type="component" value="Chromosome"/>
</dbReference>
<feature type="transmembrane region" description="Helical" evidence="1">
    <location>
        <begin position="867"/>
        <end position="885"/>
    </location>
</feature>
<keyword evidence="1" id="KW-0472">Membrane</keyword>
<feature type="transmembrane region" description="Helical" evidence="1">
    <location>
        <begin position="452"/>
        <end position="475"/>
    </location>
</feature>
<evidence type="ECO:0000313" key="3">
    <source>
        <dbReference type="Proteomes" id="UP000316416"/>
    </source>
</evidence>
<sequence length="1041" mass="114174">MIEYFTRHPTIANLMMLTLLLMGITSVGQIKRETFPEFAPPYITASVVYPGASPLEVEESLCLRMEDAVDGLDNVEEVKCDAQEGIGTLTLKMTSEADMGRSLVDVQTQINAIKDFPAQIEPPIVKELDWAERVVDIAISADASMPDLKAYAEDLKRRLKIDYGVGLVEVSGFSAHQIRIELNQVDMRRMGLTAGDIADKVGRQNVKMPAGNIELKDKNLLIRFDERKVTPTELASTIISSNSNGSQVRLGDIATITDRFALDEEKISFDGTSAAILNIKKNKAEDALRIKDRVKAFVEAERLVAPLGVTLTLTNDMSSLLKDRLNMMLSNGAQGIVLVFFTMWLFFSLRYSFWVSAGLPVAFMGGLFLMSLFGVSINIMSLVGLLMAIGIMMDDAIVIAESIAAHVDKGLPPHKAVSEGVKKVAPGVISSFITTVLIFGNLLFLDGQMGAVLAAVPTVLIMVLIISLVEAFLILPNHLNHSLSKHHKEREALQFKQKFLARFDHFKNNELVRAVSFTVKWRYATVGITFGVLLLSIALLVGGMVKFVPFPELDGNVAEARLILPPGSSLSETQKLVDELIETAKQTAEQFTQDNDEPAPLLNHVTARFNFNADAGESGPHVATVRLDLLTAEVRNSLIEEFISAWRNNMGKHAAPLSMVFTQPQMGPGGRDIEIRLQSDDIDSLKMASVELQSYLGEFAGVNGIMDDMRPGKEEILVSLKPGAETYGVDGQTIANQLRSAFYGQTADEIQVGPENIKIEVRLNMREAGDLQALSNFPIMLADGKQLPLSAIANLSFERSFVRIQRIDSLRTVTVFGQVDNRTANGNEILAKTNNEFLPKLAQDYPNLRINFEGSAKESAKTGSSMAQGFIIGMFGLFAILSFQFRSYIEPFVVMLAIPLALIGVIWGHYLLGYSMSMPSVMGFVSLAGIVVNDSILLVQYIRHHINEGDSVHEAVVNASRERFRAVFLTSLTTAAGLLPLLLETSLQAQVVKPLVISIVFGIFASTLLVLFAIPCAYAILADFGLIRKHQELRDEEAVTG</sequence>
<dbReference type="Gene3D" id="3.30.2090.10">
    <property type="entry name" value="Multidrug efflux transporter AcrB TolC docking domain, DN and DC subdomains"/>
    <property type="match status" value="2"/>
</dbReference>
<keyword evidence="1" id="KW-1133">Transmembrane helix</keyword>
<dbReference type="SUPFAM" id="SSF82714">
    <property type="entry name" value="Multidrug efflux transporter AcrB TolC docking domain, DN and DC subdomains"/>
    <property type="match status" value="2"/>
</dbReference>
<keyword evidence="1" id="KW-0812">Transmembrane</keyword>
<dbReference type="Pfam" id="PF00873">
    <property type="entry name" value="ACR_tran"/>
    <property type="match status" value="1"/>
</dbReference>
<protein>
    <submittedName>
        <fullName evidence="2">Efflux RND transporter permease subunit</fullName>
    </submittedName>
</protein>
<proteinExistence type="predicted"/>
<gene>
    <name evidence="2" type="ORF">FM038_019575</name>
</gene>